<evidence type="ECO:0000259" key="4">
    <source>
        <dbReference type="PROSITE" id="PS50932"/>
    </source>
</evidence>
<dbReference type="InterPro" id="IPR046335">
    <property type="entry name" value="LacI/GalR-like_sensor"/>
</dbReference>
<comment type="caution">
    <text evidence="5">The sequence shown here is derived from an EMBL/GenBank/DDBJ whole genome shotgun (WGS) entry which is preliminary data.</text>
</comment>
<dbReference type="InterPro" id="IPR000843">
    <property type="entry name" value="HTH_LacI"/>
</dbReference>
<protein>
    <submittedName>
        <fullName evidence="5">HTH-type transcriptional repressor CytR</fullName>
    </submittedName>
</protein>
<evidence type="ECO:0000256" key="1">
    <source>
        <dbReference type="ARBA" id="ARBA00023015"/>
    </source>
</evidence>
<dbReference type="CDD" id="cd06267">
    <property type="entry name" value="PBP1_LacI_sugar_binding-like"/>
    <property type="match status" value="1"/>
</dbReference>
<dbReference type="PANTHER" id="PTHR30146:SF153">
    <property type="entry name" value="LACTOSE OPERON REPRESSOR"/>
    <property type="match status" value="1"/>
</dbReference>
<dbReference type="GO" id="GO:0003700">
    <property type="term" value="F:DNA-binding transcription factor activity"/>
    <property type="evidence" value="ECO:0007669"/>
    <property type="project" value="TreeGrafter"/>
</dbReference>
<evidence type="ECO:0000313" key="5">
    <source>
        <dbReference type="EMBL" id="OIQ85701.1"/>
    </source>
</evidence>
<dbReference type="CDD" id="cd01392">
    <property type="entry name" value="HTH_LacI"/>
    <property type="match status" value="1"/>
</dbReference>
<dbReference type="InterPro" id="IPR010982">
    <property type="entry name" value="Lambda_DNA-bd_dom_sf"/>
</dbReference>
<dbReference type="Pfam" id="PF13377">
    <property type="entry name" value="Peripla_BP_3"/>
    <property type="match status" value="1"/>
</dbReference>
<dbReference type="PANTHER" id="PTHR30146">
    <property type="entry name" value="LACI-RELATED TRANSCRIPTIONAL REPRESSOR"/>
    <property type="match status" value="1"/>
</dbReference>
<dbReference type="SMART" id="SM00354">
    <property type="entry name" value="HTH_LACI"/>
    <property type="match status" value="1"/>
</dbReference>
<keyword evidence="3" id="KW-0804">Transcription</keyword>
<dbReference type="AlphaFoldDB" id="A0A1J5RC30"/>
<feature type="domain" description="HTH lacI-type" evidence="4">
    <location>
        <begin position="6"/>
        <end position="60"/>
    </location>
</feature>
<dbReference type="SUPFAM" id="SSF53822">
    <property type="entry name" value="Periplasmic binding protein-like I"/>
    <property type="match status" value="1"/>
</dbReference>
<dbReference type="Gene3D" id="1.10.260.40">
    <property type="entry name" value="lambda repressor-like DNA-binding domains"/>
    <property type="match status" value="1"/>
</dbReference>
<dbReference type="InterPro" id="IPR028082">
    <property type="entry name" value="Peripla_BP_I"/>
</dbReference>
<accession>A0A1J5RC30</accession>
<evidence type="ECO:0000256" key="3">
    <source>
        <dbReference type="ARBA" id="ARBA00023163"/>
    </source>
</evidence>
<dbReference type="Pfam" id="PF00356">
    <property type="entry name" value="LacI"/>
    <property type="match status" value="1"/>
</dbReference>
<dbReference type="EMBL" id="MLJW01000527">
    <property type="protein sequence ID" value="OIQ85701.1"/>
    <property type="molecule type" value="Genomic_DNA"/>
</dbReference>
<dbReference type="Gene3D" id="3.40.50.2300">
    <property type="match status" value="2"/>
</dbReference>
<name>A0A1J5RC30_9ZZZZ</name>
<proteinExistence type="predicted"/>
<keyword evidence="1" id="KW-0805">Transcription regulation</keyword>
<gene>
    <name evidence="5" type="primary">cytR_5</name>
    <name evidence="5" type="ORF">GALL_324500</name>
</gene>
<dbReference type="PROSITE" id="PS50932">
    <property type="entry name" value="HTH_LACI_2"/>
    <property type="match status" value="1"/>
</dbReference>
<dbReference type="SUPFAM" id="SSF47413">
    <property type="entry name" value="lambda repressor-like DNA-binding domains"/>
    <property type="match status" value="1"/>
</dbReference>
<reference evidence="5" key="1">
    <citation type="submission" date="2016-10" db="EMBL/GenBank/DDBJ databases">
        <title>Sequence of Gallionella enrichment culture.</title>
        <authorList>
            <person name="Poehlein A."/>
            <person name="Muehling M."/>
            <person name="Daniel R."/>
        </authorList>
    </citation>
    <scope>NUCLEOTIDE SEQUENCE</scope>
</reference>
<dbReference type="GO" id="GO:0000976">
    <property type="term" value="F:transcription cis-regulatory region binding"/>
    <property type="evidence" value="ECO:0007669"/>
    <property type="project" value="TreeGrafter"/>
</dbReference>
<evidence type="ECO:0000256" key="2">
    <source>
        <dbReference type="ARBA" id="ARBA00023125"/>
    </source>
</evidence>
<keyword evidence="2" id="KW-0238">DNA-binding</keyword>
<sequence>MTKGLPTVYDVAARAGVSIATVSRVFRRPDEVTEATKNVVQSAVRELGYVPSASARALAARRSGAIGLCFPDFDGIDEFDPLMFSAGPVSVTLDPAADFEPIGDLYTSEVMRGTEIEAWRHGVAVTIAVARGSRGPAIFENLAGRVDGIVTLARTMPDDLLARIARRIPVVVIAGPRTDDEYDHISTDGNAGMRVMTEHVITAHGITDLAFIGGPSDSPDARDRFDGHREALRSAGLRVPRAPRMRGDFTRSQGRAIGRALLAEGDLPRALVCANDQTALGVLDALSQAGVRVPEDVVITGFDGIDATQLSLPRVTTVRQPMLELGRAAVDTLLRRLSDPQLPPESRTLPVHILLRESCGCLPEASRG</sequence>
<organism evidence="5">
    <name type="scientific">mine drainage metagenome</name>
    <dbReference type="NCBI Taxonomy" id="410659"/>
    <lineage>
        <taxon>unclassified sequences</taxon>
        <taxon>metagenomes</taxon>
        <taxon>ecological metagenomes</taxon>
    </lineage>
</organism>